<organism evidence="3 4">
    <name type="scientific">Thalassotalea nanhaiensis</name>
    <dbReference type="NCBI Taxonomy" id="3065648"/>
    <lineage>
        <taxon>Bacteria</taxon>
        <taxon>Pseudomonadati</taxon>
        <taxon>Pseudomonadota</taxon>
        <taxon>Gammaproteobacteria</taxon>
        <taxon>Alteromonadales</taxon>
        <taxon>Colwelliaceae</taxon>
        <taxon>Thalassotalea</taxon>
    </lineage>
</organism>
<keyword evidence="1" id="KW-0521">NADP</keyword>
<evidence type="ECO:0000313" key="3">
    <source>
        <dbReference type="EMBL" id="WNC67726.1"/>
    </source>
</evidence>
<dbReference type="SUPFAM" id="SSF51735">
    <property type="entry name" value="NAD(P)-binding Rossmann-fold domains"/>
    <property type="match status" value="1"/>
</dbReference>
<dbReference type="InterPro" id="IPR051603">
    <property type="entry name" value="Zinc-ADH_QOR/CCCR"/>
</dbReference>
<dbReference type="PANTHER" id="PTHR44154:SF1">
    <property type="entry name" value="QUINONE OXIDOREDUCTASE"/>
    <property type="match status" value="1"/>
</dbReference>
<reference evidence="4" key="1">
    <citation type="submission" date="2023-09" db="EMBL/GenBank/DDBJ databases">
        <authorList>
            <person name="Li S."/>
            <person name="Li X."/>
            <person name="Zhang C."/>
            <person name="Zhao Z."/>
        </authorList>
    </citation>
    <scope>NUCLEOTIDE SEQUENCE [LARGE SCALE GENOMIC DNA]</scope>
    <source>
        <strain evidence="4">SQ345</strain>
    </source>
</reference>
<name>A0ABY9TG21_9GAMM</name>
<dbReference type="Pfam" id="PF00107">
    <property type="entry name" value="ADH_zinc_N"/>
    <property type="match status" value="1"/>
</dbReference>
<feature type="domain" description="Enoyl reductase (ER)" evidence="2">
    <location>
        <begin position="11"/>
        <end position="325"/>
    </location>
</feature>
<dbReference type="EMBL" id="CP134146">
    <property type="protein sequence ID" value="WNC67726.1"/>
    <property type="molecule type" value="Genomic_DNA"/>
</dbReference>
<evidence type="ECO:0000313" key="4">
    <source>
        <dbReference type="Proteomes" id="UP001248581"/>
    </source>
</evidence>
<dbReference type="SUPFAM" id="SSF50129">
    <property type="entry name" value="GroES-like"/>
    <property type="match status" value="1"/>
</dbReference>
<evidence type="ECO:0000259" key="2">
    <source>
        <dbReference type="SMART" id="SM00829"/>
    </source>
</evidence>
<accession>A0ABY9TG21</accession>
<evidence type="ECO:0000256" key="1">
    <source>
        <dbReference type="ARBA" id="ARBA00022857"/>
    </source>
</evidence>
<dbReference type="InterPro" id="IPR036291">
    <property type="entry name" value="NAD(P)-bd_dom_sf"/>
</dbReference>
<gene>
    <name evidence="3" type="ORF">RI845_14510</name>
</gene>
<dbReference type="Pfam" id="PF08240">
    <property type="entry name" value="ADH_N"/>
    <property type="match status" value="1"/>
</dbReference>
<sequence>MKAVWFENFGSPSDTLIFGDLAKPQVAAGEVLVKMMTTGINPSDTKKRAGAFPNLLDAGLVIPHSDGAGVIEAVGEGVDSARIGERVWVYQAQYGRRFGTAAQYVAIDSCRAPVLPDEASFEVGAVLGIPVMTAHRCVFADGSVCGKTVLITGGAGRVGFYAIQWAKRGGAKVIATASNEADQKLCKELGAQHVVNHREANWAEQILSLTGGDKVDRVVDVEFGQNLPQVLKCLNIGGVIATYSSTVVPEPKLPFKDMMFMDITLRMVIVYAMPEQAKLDAIADIEQVLKNNSFSHRIAHALPFNEMAKSHQLIEQGGFGGCVVVNINN</sequence>
<dbReference type="InterPro" id="IPR013154">
    <property type="entry name" value="ADH-like_N"/>
</dbReference>
<dbReference type="PANTHER" id="PTHR44154">
    <property type="entry name" value="QUINONE OXIDOREDUCTASE"/>
    <property type="match status" value="1"/>
</dbReference>
<dbReference type="Gene3D" id="3.40.50.720">
    <property type="entry name" value="NAD(P)-binding Rossmann-like Domain"/>
    <property type="match status" value="1"/>
</dbReference>
<dbReference type="CDD" id="cd08253">
    <property type="entry name" value="zeta_crystallin"/>
    <property type="match status" value="1"/>
</dbReference>
<protein>
    <submittedName>
        <fullName evidence="3">NADPH:quinone reductase</fullName>
    </submittedName>
</protein>
<keyword evidence="4" id="KW-1185">Reference proteome</keyword>
<dbReference type="RefSeq" id="WP_348386885.1">
    <property type="nucleotide sequence ID" value="NZ_CP134146.1"/>
</dbReference>
<dbReference type="InterPro" id="IPR020843">
    <property type="entry name" value="ER"/>
</dbReference>
<dbReference type="InterPro" id="IPR013149">
    <property type="entry name" value="ADH-like_C"/>
</dbReference>
<dbReference type="InterPro" id="IPR011032">
    <property type="entry name" value="GroES-like_sf"/>
</dbReference>
<dbReference type="SMART" id="SM00829">
    <property type="entry name" value="PKS_ER"/>
    <property type="match status" value="1"/>
</dbReference>
<dbReference type="Proteomes" id="UP001248581">
    <property type="component" value="Chromosome"/>
</dbReference>
<proteinExistence type="predicted"/>
<dbReference type="Gene3D" id="3.90.180.10">
    <property type="entry name" value="Medium-chain alcohol dehydrogenases, catalytic domain"/>
    <property type="match status" value="1"/>
</dbReference>